<keyword evidence="1" id="KW-1133">Transmembrane helix</keyword>
<accession>A0A4Y5TNV7</accession>
<name>A0A4Y5TNV7_9CAUD</name>
<evidence type="ECO:0000313" key="3">
    <source>
        <dbReference type="Proteomes" id="UP000319063"/>
    </source>
</evidence>
<dbReference type="EMBL" id="MK994515">
    <property type="protein sequence ID" value="QDB71038.1"/>
    <property type="molecule type" value="Genomic_DNA"/>
</dbReference>
<sequence length="90" mass="10015">MLILGSAVGEVTKAPSWASVIFSPVALFFGIPKLLISLTLLTVSAIMRYFLIGRCRRQLSDFRKSERHKAEVNGIVTTITMVLDSMRQTD</sequence>
<proteinExistence type="predicted"/>
<gene>
    <name evidence="2" type="ORF">CPT_Moabite_006</name>
</gene>
<keyword evidence="1" id="KW-0812">Transmembrane</keyword>
<feature type="transmembrane region" description="Helical" evidence="1">
    <location>
        <begin position="25"/>
        <end position="51"/>
    </location>
</feature>
<reference evidence="3" key="1">
    <citation type="submission" date="2019-05" db="EMBL/GenBank/DDBJ databases">
        <title>Complete Genome Sequence of Serratia marcescens Myophage Moabite.</title>
        <authorList>
            <person name="Price L."/>
            <person name="Rohren M."/>
            <person name="Newkirk H."/>
            <person name="Liu M."/>
            <person name="Ramsey J."/>
        </authorList>
    </citation>
    <scope>NUCLEOTIDE SEQUENCE [LARGE SCALE GENOMIC DNA]</scope>
</reference>
<protein>
    <submittedName>
        <fullName evidence="2">Uncharacterized protein</fullName>
    </submittedName>
</protein>
<evidence type="ECO:0000313" key="2">
    <source>
        <dbReference type="EMBL" id="QDB71038.1"/>
    </source>
</evidence>
<keyword evidence="3" id="KW-1185">Reference proteome</keyword>
<evidence type="ECO:0000256" key="1">
    <source>
        <dbReference type="SAM" id="Phobius"/>
    </source>
</evidence>
<organism evidence="2 3">
    <name type="scientific">Serratia phage Moabite</name>
    <dbReference type="NCBI Taxonomy" id="2587814"/>
    <lineage>
        <taxon>Viruses</taxon>
        <taxon>Duplodnaviria</taxon>
        <taxon>Heunggongvirae</taxon>
        <taxon>Uroviricota</taxon>
        <taxon>Caudoviricetes</taxon>
        <taxon>Chimalliviridae</taxon>
        <taxon>Moabitevirus</taxon>
        <taxon>Moabitevirus moabite</taxon>
    </lineage>
</organism>
<keyword evidence="1" id="KW-0472">Membrane</keyword>
<dbReference type="Proteomes" id="UP000319063">
    <property type="component" value="Segment"/>
</dbReference>